<dbReference type="AlphaFoldDB" id="A0A6H5J1E8"/>
<gene>
    <name evidence="1" type="ORF">TBRA_LOCUS15841</name>
</gene>
<evidence type="ECO:0000313" key="2">
    <source>
        <dbReference type="Proteomes" id="UP000479190"/>
    </source>
</evidence>
<keyword evidence="2" id="KW-1185">Reference proteome</keyword>
<dbReference type="EMBL" id="CADCXV010001416">
    <property type="protein sequence ID" value="CAB0044253.1"/>
    <property type="molecule type" value="Genomic_DNA"/>
</dbReference>
<dbReference type="Proteomes" id="UP000479190">
    <property type="component" value="Unassembled WGS sequence"/>
</dbReference>
<evidence type="ECO:0000313" key="1">
    <source>
        <dbReference type="EMBL" id="CAB0044253.1"/>
    </source>
</evidence>
<accession>A0A6H5J1E8</accession>
<protein>
    <submittedName>
        <fullName evidence="1">Uncharacterized protein</fullName>
    </submittedName>
</protein>
<name>A0A6H5J1E8_9HYME</name>
<proteinExistence type="predicted"/>
<reference evidence="1 2" key="1">
    <citation type="submission" date="2020-02" db="EMBL/GenBank/DDBJ databases">
        <authorList>
            <person name="Ferguson B K."/>
        </authorList>
    </citation>
    <scope>NUCLEOTIDE SEQUENCE [LARGE SCALE GENOMIC DNA]</scope>
</reference>
<organism evidence="1 2">
    <name type="scientific">Trichogramma brassicae</name>
    <dbReference type="NCBI Taxonomy" id="86971"/>
    <lineage>
        <taxon>Eukaryota</taxon>
        <taxon>Metazoa</taxon>
        <taxon>Ecdysozoa</taxon>
        <taxon>Arthropoda</taxon>
        <taxon>Hexapoda</taxon>
        <taxon>Insecta</taxon>
        <taxon>Pterygota</taxon>
        <taxon>Neoptera</taxon>
        <taxon>Endopterygota</taxon>
        <taxon>Hymenoptera</taxon>
        <taxon>Apocrita</taxon>
        <taxon>Proctotrupomorpha</taxon>
        <taxon>Chalcidoidea</taxon>
        <taxon>Trichogrammatidae</taxon>
        <taxon>Trichogramma</taxon>
    </lineage>
</organism>
<sequence length="216" mass="25162">MDLLINEDLLNICLAAEIVVNERNQNIDTVGKVSKRSKTGTKIKVGQSFFSNNRRSDLHGLASTTTIACRMKSSRTTTMIFFTNISRSIFSALQRDSLTSVQLHNRSSSSSSGKCLRPNDNTVFARQSSSIVTRRKKKRIERERHTTLQFGVVIQFDSCFFTRLCIRYISLVRYKFSYRVNYKNSRYQAIVELYARHCYWIYFENLNFVIKTKLKF</sequence>